<feature type="region of interest" description="Disordered" evidence="2">
    <location>
        <begin position="966"/>
        <end position="986"/>
    </location>
</feature>
<dbReference type="InterPro" id="IPR018800">
    <property type="entry name" value="PRCC"/>
</dbReference>
<sequence length="1210" mass="133659">MLSLVAYTGSDSEDEGDQPAATGKVGSRETLTASVEQTPTETAEVLPVTGALSGEISGSEDEADPFDVPAAAKAGGEYHDIPLFSVLPSPSTGAVLPTGGFTAEIEEDELEDFVKKKEIPDTEVEEQKKQLKKKKRLVLPSLSSHADSDSDDESSGGQKPIPIRGPSGKKSVLLSLLPPPKHASSLLPPPKHASSLAKGKEPGQPPAAAPPRSASTTTTTTRSLVPLSVSKRRATAPAGKGPLPKKNPAHHAGDSSDSDDEGASGGGFFSLDKQEEKIEPIFEPLPDELPLPNPQALTSVNYEAAEASSSQSECSGDAAEASTSSTLELDEVALAALQGRRFGRKGAPAGVVIKDVSADSILPGPEALLKQLSEEKQGGSYANSSKFSKGFSGREKSRHQITYLAAQAKARDLELRNNWAEARINRKTAASNDTLESCGPMAATTSSSSGPEPHPDDTIASNTSSTVPTDLTLASASSSTSAEIRRMLQPVQTRSMARLQESKRRLAKETKVLRLRTAQKEMENQAALRTEARKRQELEDELERARIQIQVLNTRLSNQTAVAALSVPLKSLPEAGSASVERVHSLLMEETNLLVRKQNKVAEHERRLQEEEISAKKNLIQIVENPSLLDSLRQSDADIEQLPLPEVAKIRVGMLSQSLRKELAASKRRCEQLERGHQQLRDQVEQLQAKKSTLERELKCTETARAEAAAEVSRYQSIFGNETLNLTEFERGQDAVVRGSQDVMEQAARLEKEAEKAGEAVEKVKLLEADKSFLRTQLDRECSRTREWRLKWEAVQEDLEHLKGSLAEKELNWEEEKSAMKRDWEKRLQEHLSDLQTDVQKETGRFKSAARSEMNRLEVELDSELRKRRAAEDRETKVREQHDRILADYQILAHQSMSLEADLKFRSLEVNRLETARDQDNEILEELKLENERLRQKIEASAIWCVPLDGAAGIISEELRSLAKVSRQAASPQHAKQEGRKEETQPMGQRNILEFEKTTSALVTSIQEKEAKLAAMAERLHEKDRIIRQKEDEIWKLSREIDSLKSESRLREDMYRASEEARLSAVAALDRNFKATQHSVPGGRRRPSWVDAVSDSSSSSDDARNPRLALKKSQQGVRRPLVRTKDAACSPPSSLAEGAGPDNDTDAWPRECRVMGVEPDPQNPDRLRIRREVIRILDDVEARNKRDSFNQTDLEKKIREKLQLLGAAGE</sequence>
<dbReference type="AlphaFoldDB" id="A0A7R8WI72"/>
<feature type="coiled-coil region" evidence="1">
    <location>
        <begin position="515"/>
        <end position="555"/>
    </location>
</feature>
<evidence type="ECO:0000313" key="3">
    <source>
        <dbReference type="EMBL" id="CAD7229250.1"/>
    </source>
</evidence>
<feature type="coiled-coil region" evidence="1">
    <location>
        <begin position="740"/>
        <end position="770"/>
    </location>
</feature>
<feature type="coiled-coil region" evidence="1">
    <location>
        <begin position="910"/>
        <end position="937"/>
    </location>
</feature>
<dbReference type="OrthoDB" id="206969at2759"/>
<protein>
    <submittedName>
        <fullName evidence="3">Uncharacterized protein</fullName>
    </submittedName>
</protein>
<feature type="region of interest" description="Disordered" evidence="2">
    <location>
        <begin position="1"/>
        <end position="40"/>
    </location>
</feature>
<feature type="compositionally biased region" description="Low complexity" evidence="2">
    <location>
        <begin position="210"/>
        <end position="229"/>
    </location>
</feature>
<name>A0A7R8WI72_9CRUS</name>
<feature type="coiled-coil region" evidence="1">
    <location>
        <begin position="847"/>
        <end position="874"/>
    </location>
</feature>
<gene>
    <name evidence="3" type="ORF">CTOB1V02_LOCUS7123</name>
</gene>
<dbReference type="Pfam" id="PF10253">
    <property type="entry name" value="PRCC"/>
    <property type="match status" value="1"/>
</dbReference>
<keyword evidence="1" id="KW-0175">Coiled coil</keyword>
<feature type="region of interest" description="Disordered" evidence="2">
    <location>
        <begin position="112"/>
        <end position="325"/>
    </location>
</feature>
<dbReference type="GO" id="GO:0005634">
    <property type="term" value="C:nucleus"/>
    <property type="evidence" value="ECO:0007669"/>
    <property type="project" value="TreeGrafter"/>
</dbReference>
<feature type="compositionally biased region" description="Basic and acidic residues" evidence="2">
    <location>
        <begin position="975"/>
        <end position="984"/>
    </location>
</feature>
<feature type="compositionally biased region" description="Basic and acidic residues" evidence="2">
    <location>
        <begin position="112"/>
        <end position="129"/>
    </location>
</feature>
<feature type="region of interest" description="Disordered" evidence="2">
    <location>
        <begin position="369"/>
        <end position="393"/>
    </location>
</feature>
<feature type="compositionally biased region" description="Low complexity" evidence="2">
    <location>
        <begin position="303"/>
        <end position="319"/>
    </location>
</feature>
<feature type="compositionally biased region" description="Polar residues" evidence="2">
    <location>
        <begin position="459"/>
        <end position="469"/>
    </location>
</feature>
<feature type="compositionally biased region" description="Low complexity" evidence="2">
    <location>
        <begin position="471"/>
        <end position="482"/>
    </location>
</feature>
<dbReference type="PANTHER" id="PTHR13621:SF2">
    <property type="entry name" value="PROLINE-RICH PROTEIN PRCC"/>
    <property type="match status" value="1"/>
</dbReference>
<feature type="compositionally biased region" description="Low complexity" evidence="2">
    <location>
        <begin position="1090"/>
        <end position="1100"/>
    </location>
</feature>
<feature type="coiled-coil region" evidence="1">
    <location>
        <begin position="1013"/>
        <end position="1047"/>
    </location>
</feature>
<feature type="compositionally biased region" description="Pro residues" evidence="2">
    <location>
        <begin position="177"/>
        <end position="191"/>
    </location>
</feature>
<feature type="region of interest" description="Disordered" evidence="2">
    <location>
        <begin position="1076"/>
        <end position="1145"/>
    </location>
</feature>
<feature type="compositionally biased region" description="Low complexity" evidence="2">
    <location>
        <begin position="165"/>
        <end position="176"/>
    </location>
</feature>
<dbReference type="PANTHER" id="PTHR13621">
    <property type="entry name" value="PROLINE-RICH PROTEIN PRCC"/>
    <property type="match status" value="1"/>
</dbReference>
<evidence type="ECO:0000256" key="2">
    <source>
        <dbReference type="SAM" id="MobiDB-lite"/>
    </source>
</evidence>
<dbReference type="EMBL" id="OB661956">
    <property type="protein sequence ID" value="CAD7229250.1"/>
    <property type="molecule type" value="Genomic_DNA"/>
</dbReference>
<organism evidence="3">
    <name type="scientific">Cyprideis torosa</name>
    <dbReference type="NCBI Taxonomy" id="163714"/>
    <lineage>
        <taxon>Eukaryota</taxon>
        <taxon>Metazoa</taxon>
        <taxon>Ecdysozoa</taxon>
        <taxon>Arthropoda</taxon>
        <taxon>Crustacea</taxon>
        <taxon>Oligostraca</taxon>
        <taxon>Ostracoda</taxon>
        <taxon>Podocopa</taxon>
        <taxon>Podocopida</taxon>
        <taxon>Cytherocopina</taxon>
        <taxon>Cytheroidea</taxon>
        <taxon>Cytherideidae</taxon>
        <taxon>Cyprideis</taxon>
    </lineage>
</organism>
<feature type="compositionally biased region" description="Polar residues" evidence="2">
    <location>
        <begin position="29"/>
        <end position="40"/>
    </location>
</feature>
<feature type="region of interest" description="Disordered" evidence="2">
    <location>
        <begin position="431"/>
        <end position="483"/>
    </location>
</feature>
<reference evidence="3" key="1">
    <citation type="submission" date="2020-11" db="EMBL/GenBank/DDBJ databases">
        <authorList>
            <person name="Tran Van P."/>
        </authorList>
    </citation>
    <scope>NUCLEOTIDE SEQUENCE</scope>
</reference>
<feature type="coiled-coil region" evidence="1">
    <location>
        <begin position="587"/>
        <end position="614"/>
    </location>
</feature>
<evidence type="ECO:0000256" key="1">
    <source>
        <dbReference type="SAM" id="Coils"/>
    </source>
</evidence>
<feature type="coiled-coil region" evidence="1">
    <location>
        <begin position="656"/>
        <end position="711"/>
    </location>
</feature>
<accession>A0A7R8WI72</accession>
<proteinExistence type="predicted"/>